<accession>A0A1B2J9C0</accession>
<evidence type="ECO:0000256" key="1">
    <source>
        <dbReference type="SAM" id="Coils"/>
    </source>
</evidence>
<feature type="compositionally biased region" description="Low complexity" evidence="2">
    <location>
        <begin position="1097"/>
        <end position="1106"/>
    </location>
</feature>
<evidence type="ECO:0000259" key="3">
    <source>
        <dbReference type="PROSITE" id="PS50913"/>
    </source>
</evidence>
<feature type="region of interest" description="Disordered" evidence="2">
    <location>
        <begin position="1003"/>
        <end position="1028"/>
    </location>
</feature>
<evidence type="ECO:0000256" key="2">
    <source>
        <dbReference type="SAM" id="MobiDB-lite"/>
    </source>
</evidence>
<evidence type="ECO:0000313" key="5">
    <source>
        <dbReference type="Proteomes" id="UP000094565"/>
    </source>
</evidence>
<dbReference type="SMR" id="A0A1B2J9C0"/>
<feature type="compositionally biased region" description="Basic and acidic residues" evidence="2">
    <location>
        <begin position="33"/>
        <end position="42"/>
    </location>
</feature>
<feature type="region of interest" description="Disordered" evidence="2">
    <location>
        <begin position="24"/>
        <end position="59"/>
    </location>
</feature>
<dbReference type="AlphaFoldDB" id="A0A1B2J9C0"/>
<dbReference type="SMART" id="SM00755">
    <property type="entry name" value="Grip"/>
    <property type="match status" value="1"/>
</dbReference>
<dbReference type="EMBL" id="CP014584">
    <property type="protein sequence ID" value="ANZ74580.1"/>
    <property type="molecule type" value="Genomic_DNA"/>
</dbReference>
<feature type="compositionally biased region" description="Basic residues" evidence="2">
    <location>
        <begin position="474"/>
        <end position="483"/>
    </location>
</feature>
<proteinExistence type="predicted"/>
<feature type="compositionally biased region" description="Basic and acidic residues" evidence="2">
    <location>
        <begin position="484"/>
        <end position="494"/>
    </location>
</feature>
<feature type="coiled-coil region" evidence="1">
    <location>
        <begin position="1033"/>
        <end position="1063"/>
    </location>
</feature>
<dbReference type="OrthoDB" id="1926336at2759"/>
<feature type="coiled-coil region" evidence="1">
    <location>
        <begin position="519"/>
        <end position="814"/>
    </location>
</feature>
<feature type="region of interest" description="Disordered" evidence="2">
    <location>
        <begin position="469"/>
        <end position="517"/>
    </location>
</feature>
<name>A0A1B2J9C0_PICPA</name>
<organism evidence="4 5">
    <name type="scientific">Komagataella pastoris</name>
    <name type="common">Yeast</name>
    <name type="synonym">Pichia pastoris</name>
    <dbReference type="NCBI Taxonomy" id="4922"/>
    <lineage>
        <taxon>Eukaryota</taxon>
        <taxon>Fungi</taxon>
        <taxon>Dikarya</taxon>
        <taxon>Ascomycota</taxon>
        <taxon>Saccharomycotina</taxon>
        <taxon>Pichiomycetes</taxon>
        <taxon>Pichiales</taxon>
        <taxon>Pichiaceae</taxon>
        <taxon>Komagataella</taxon>
    </lineage>
</organism>
<feature type="region of interest" description="Disordered" evidence="2">
    <location>
        <begin position="1089"/>
        <end position="1111"/>
    </location>
</feature>
<feature type="coiled-coil region" evidence="1">
    <location>
        <begin position="366"/>
        <end position="393"/>
    </location>
</feature>
<dbReference type="Gene3D" id="1.10.287.1490">
    <property type="match status" value="1"/>
</dbReference>
<dbReference type="PROSITE" id="PS50913">
    <property type="entry name" value="GRIP"/>
    <property type="match status" value="1"/>
</dbReference>
<dbReference type="Proteomes" id="UP000094565">
    <property type="component" value="Chromosome 1"/>
</dbReference>
<sequence>MFSKLSQLSQNLGEELSRINEEVAASRRNQLKKSRDSERDTKFLNIKTPDPEALQQPGHEINESIETETDNAESKGQVVPNTNIHFNELPTEIRARLKKFVKYEQKYPLLLDAYKTEKAKSEIVHAFESTLQEITPLQTIGEIEQFKDFISNMNQKAKLMDEELRAKTGELNGLKNEVTEMKETVKTLQDDMKAKSALAEESVMKADQLSVDLERVVSDLENLKKERDELLTERDEATKERDESTRERDIILQEVKSNKSQGLLEEYKSELEEAKKALALRTEEVENLNLKSEPEESAKVSLEGVTNERDDLKARLEAQTISFQEELGQLSQERDRLNSQLTIGEKSQMEIEQEKNELKSQFNSEIKSSFNKLEAVIKERDELQQQLKSQDSLTFELEKLYKERGELKLQLDSEKEGSANVSTTPQNDNVEAKAGFNENMQASLSEELKQVTRERDALKAQLFLVQKSPGSNKKNYKGKRKLKQNGDKKSHEQNGADDNFIEQKGESSTVDSKDDQQKLIEQSTTITMLNEEIENLKDMLRDVGDDLVVAKEKLSEVSAVDENRQQPLERELESLKLKLSETEKNYNNDKVNFTNELTRVSKEKGSLESENETLNQKLLELEKLKQAFREKEQAAQSYESKNSALSDELSLVLNKQDELEKEKECFRLKLKDLEQKNLESQQEEELHRTGRTELEDEMQTLKGELEERSQRIEDFKQKQLELDDELSLVRSQKDTLQKTIESLQEDLEKEKDNIKLLRESIVAEENAKNSQKLAENATQLDNFRKQEISLKLEIANLENLNTEKSSKIKSLEEHITYLNTERQSNNDETQKLISHTNEKWKQDYTELVIKLNKCQSDNNRLTKELNEYKDKLKDMNTSKLNSNETIESIKRQCEELKMMNSEYSLKIESLHEELSSSSSILQERSKEMNTIRKLLTDTESKCDERIKQLKARIDRLEEEKETSSHENDVQVRKLNKTIDQLKKGKNEFSAQLDQCKRELEHLKSVPSKMVDNKKDSSNENVDESQSEIESGVIKQLRNSLKGYEEQLKQYQDSNALLKKVNEQQLLKFERLHSNFKIVSKQYRMLKDQKEEVDTRSRNNSVVSSTSAGSDENDRDKVAYIKNVLLGFLEHKEQRTMLFPVVKMLLMLDDDEEKRLANSLK</sequence>
<dbReference type="InterPro" id="IPR000237">
    <property type="entry name" value="GRIP_dom"/>
</dbReference>
<feature type="coiled-coil region" evidence="1">
    <location>
        <begin position="157"/>
        <end position="333"/>
    </location>
</feature>
<keyword evidence="1" id="KW-0175">Coiled coil</keyword>
<feature type="domain" description="GRIP" evidence="3">
    <location>
        <begin position="1110"/>
        <end position="1158"/>
    </location>
</feature>
<keyword evidence="5" id="KW-1185">Reference proteome</keyword>
<evidence type="ECO:0000313" key="4">
    <source>
        <dbReference type="EMBL" id="ANZ74580.1"/>
    </source>
</evidence>
<protein>
    <submittedName>
        <fullName evidence="4">BA75_00968T0</fullName>
    </submittedName>
</protein>
<gene>
    <name evidence="4" type="primary">IMH1</name>
    <name evidence="4" type="ORF">ATY40_BA7500968</name>
</gene>
<reference evidence="4 5" key="1">
    <citation type="submission" date="2016-02" db="EMBL/GenBank/DDBJ databases">
        <title>Comparative genomic and transcriptomic foundation for Pichia pastoris.</title>
        <authorList>
            <person name="Love K.R."/>
            <person name="Shah K.A."/>
            <person name="Whittaker C.A."/>
            <person name="Wu J."/>
            <person name="Bartlett M.C."/>
            <person name="Ma D."/>
            <person name="Leeson R.L."/>
            <person name="Priest M."/>
            <person name="Young S.K."/>
            <person name="Love J.C."/>
        </authorList>
    </citation>
    <scope>NUCLEOTIDE SEQUENCE [LARGE SCALE GENOMIC DNA]</scope>
    <source>
        <strain evidence="4 5">ATCC 28485</strain>
    </source>
</reference>
<feature type="compositionally biased region" description="Basic and acidic residues" evidence="2">
    <location>
        <begin position="501"/>
        <end position="517"/>
    </location>
</feature>
<dbReference type="Pfam" id="PF01465">
    <property type="entry name" value="GRIP"/>
    <property type="match status" value="1"/>
</dbReference>
<feature type="coiled-coil region" evidence="1">
    <location>
        <begin position="851"/>
        <end position="913"/>
    </location>
</feature>